<dbReference type="EMBL" id="ML770080">
    <property type="protein sequence ID" value="KAE9384791.1"/>
    <property type="molecule type" value="Genomic_DNA"/>
</dbReference>
<keyword evidence="2" id="KW-1185">Reference proteome</keyword>
<dbReference type="AlphaFoldDB" id="A0A6A4GGZ9"/>
<dbReference type="Gene3D" id="3.40.47.10">
    <property type="match status" value="1"/>
</dbReference>
<protein>
    <submittedName>
        <fullName evidence="1">Uncharacterized protein</fullName>
    </submittedName>
</protein>
<name>A0A6A4GGZ9_9AGAR</name>
<gene>
    <name evidence="1" type="ORF">BT96DRAFT_1094766</name>
</gene>
<accession>A0A6A4GGZ9</accession>
<feature type="non-terminal residue" evidence="1">
    <location>
        <position position="1"/>
    </location>
</feature>
<dbReference type="InterPro" id="IPR016039">
    <property type="entry name" value="Thiolase-like"/>
</dbReference>
<reference evidence="1" key="1">
    <citation type="journal article" date="2019" name="Environ. Microbiol.">
        <title>Fungal ecological strategies reflected in gene transcription - a case study of two litter decomposers.</title>
        <authorList>
            <person name="Barbi F."/>
            <person name="Kohler A."/>
            <person name="Barry K."/>
            <person name="Baskaran P."/>
            <person name="Daum C."/>
            <person name="Fauchery L."/>
            <person name="Ihrmark K."/>
            <person name="Kuo A."/>
            <person name="LaButti K."/>
            <person name="Lipzen A."/>
            <person name="Morin E."/>
            <person name="Grigoriev I.V."/>
            <person name="Henrissat B."/>
            <person name="Lindahl B."/>
            <person name="Martin F."/>
        </authorList>
    </citation>
    <scope>NUCLEOTIDE SEQUENCE</scope>
    <source>
        <strain evidence="1">JB14</strain>
    </source>
</reference>
<dbReference type="OrthoDB" id="4251012at2759"/>
<organism evidence="1 2">
    <name type="scientific">Gymnopus androsaceus JB14</name>
    <dbReference type="NCBI Taxonomy" id="1447944"/>
    <lineage>
        <taxon>Eukaryota</taxon>
        <taxon>Fungi</taxon>
        <taxon>Dikarya</taxon>
        <taxon>Basidiomycota</taxon>
        <taxon>Agaricomycotina</taxon>
        <taxon>Agaricomycetes</taxon>
        <taxon>Agaricomycetidae</taxon>
        <taxon>Agaricales</taxon>
        <taxon>Marasmiineae</taxon>
        <taxon>Omphalotaceae</taxon>
        <taxon>Gymnopus</taxon>
    </lineage>
</organism>
<sequence>DEIEAQKASGETVDEEYYLSRVAAIKQEAARQEKQALATYRMLEGSDPHIAPLRRALAVWGLTIDDINVLSIHGTSTQANEENKTHFWNSIFKNLGRTPGNIVSIVAQMSLDLAELLQLLLLKLQNIFALEILVAANILTTPFALSQRHQSKKHYNSIKTDLWSTVHDSYDMEFYKPDWLEEVII</sequence>
<evidence type="ECO:0000313" key="2">
    <source>
        <dbReference type="Proteomes" id="UP000799118"/>
    </source>
</evidence>
<dbReference type="Proteomes" id="UP000799118">
    <property type="component" value="Unassembled WGS sequence"/>
</dbReference>
<evidence type="ECO:0000313" key="1">
    <source>
        <dbReference type="EMBL" id="KAE9384791.1"/>
    </source>
</evidence>
<dbReference type="GO" id="GO:0016746">
    <property type="term" value="F:acyltransferase activity"/>
    <property type="evidence" value="ECO:0007669"/>
    <property type="project" value="InterPro"/>
</dbReference>
<proteinExistence type="predicted"/>
<dbReference type="SUPFAM" id="SSF53901">
    <property type="entry name" value="Thiolase-like"/>
    <property type="match status" value="1"/>
</dbReference>